<evidence type="ECO:0000313" key="2">
    <source>
        <dbReference type="EMBL" id="UUI76784.1"/>
    </source>
</evidence>
<keyword evidence="1" id="KW-0812">Transmembrane</keyword>
<evidence type="ECO:0000256" key="1">
    <source>
        <dbReference type="SAM" id="Phobius"/>
    </source>
</evidence>
<proteinExistence type="predicted"/>
<dbReference type="InterPro" id="IPR013784">
    <property type="entry name" value="Carb-bd-like_fold"/>
</dbReference>
<dbReference type="SUPFAM" id="SSF49452">
    <property type="entry name" value="Starch-binding domain-like"/>
    <property type="match status" value="1"/>
</dbReference>
<dbReference type="RefSeq" id="WP_227569072.1">
    <property type="nucleotide sequence ID" value="NZ_CP101988.1"/>
</dbReference>
<keyword evidence="1" id="KW-0472">Membrane</keyword>
<dbReference type="Proteomes" id="UP001316189">
    <property type="component" value="Chromosome"/>
</dbReference>
<gene>
    <name evidence="2" type="ORF">NP064_07905</name>
</gene>
<dbReference type="NCBIfam" id="TIGR02532">
    <property type="entry name" value="IV_pilin_GFxxxE"/>
    <property type="match status" value="1"/>
</dbReference>
<dbReference type="EMBL" id="CP101988">
    <property type="protein sequence ID" value="UUI76784.1"/>
    <property type="molecule type" value="Genomic_DNA"/>
</dbReference>
<evidence type="ECO:0000313" key="3">
    <source>
        <dbReference type="Proteomes" id="UP001316189"/>
    </source>
</evidence>
<name>A0ABY5L336_9CELL</name>
<sequence length="464" mass="47750">MRERLARPDDEDGMSLVEVIVAMFIFAIISSGIIYAMSSVLVLTRDSRARQVAANLAAEEIDLVRDSADLFALLDADRVETLNGDKFTVHRATQWVTDPAQEIVCGAGGGGALRYKRVNVTVTWENMRTGTDPVRSDTVVQPDDKINDPAKGTILVSVLGATGTGSSGVTVTATPGSPANGATPLTTAPANTDAQGCTYILKVNPGNYDVKVSRPGYVDSDQKTSSVQTIGVAAGESAAVSFQYDKQGTFDVTYAAGYTPAPAETLRVPAVPTTSFVSTYGVFTATPASSAGRTRSLQLHPFASGYDVFAGTCAAADPAAWPEGTDDLGQVITAERIAGVSATPGGNVAVEVPMGVVKLALGPQGATRYLRAVSANAPATGDPGCDSPVEYSFGAASGYGIPANGNLTVALPYGSWKLFSGTGGTPSNWNTVVGAGQITPVGMPARTTVDAAGVVTFDPRVVAP</sequence>
<keyword evidence="3" id="KW-1185">Reference proteome</keyword>
<keyword evidence="1" id="KW-1133">Transmembrane helix</keyword>
<protein>
    <submittedName>
        <fullName evidence="2">Prepilin-type N-terminal cleavage/methylation domain-containing protein</fullName>
    </submittedName>
</protein>
<organism evidence="2 3">
    <name type="scientific">Cellulomonas chengniuliangii</name>
    <dbReference type="NCBI Taxonomy" id="2968084"/>
    <lineage>
        <taxon>Bacteria</taxon>
        <taxon>Bacillati</taxon>
        <taxon>Actinomycetota</taxon>
        <taxon>Actinomycetes</taxon>
        <taxon>Micrococcales</taxon>
        <taxon>Cellulomonadaceae</taxon>
        <taxon>Cellulomonas</taxon>
    </lineage>
</organism>
<dbReference type="Pfam" id="PF07963">
    <property type="entry name" value="N_methyl"/>
    <property type="match status" value="1"/>
</dbReference>
<accession>A0ABY5L336</accession>
<feature type="transmembrane region" description="Helical" evidence="1">
    <location>
        <begin position="20"/>
        <end position="43"/>
    </location>
</feature>
<dbReference type="InterPro" id="IPR012902">
    <property type="entry name" value="N_methyl_site"/>
</dbReference>
<dbReference type="Gene3D" id="2.60.40.1120">
    <property type="entry name" value="Carboxypeptidase-like, regulatory domain"/>
    <property type="match status" value="1"/>
</dbReference>
<reference evidence="2 3" key="1">
    <citation type="submission" date="2022-07" db="EMBL/GenBank/DDBJ databases">
        <title>Novel species in genus cellulomonas.</title>
        <authorList>
            <person name="Ye L."/>
        </authorList>
    </citation>
    <scope>NUCLEOTIDE SEQUENCE [LARGE SCALE GENOMIC DNA]</scope>
    <source>
        <strain evidence="3">zg-Y338</strain>
    </source>
</reference>